<reference evidence="14" key="1">
    <citation type="journal article" date="2008" name="Nature">
        <title>The amphioxus genome and the evolution of the chordate karyotype.</title>
        <authorList>
            <consortium name="US DOE Joint Genome Institute (JGI-PGF)"/>
            <person name="Putnam N.H."/>
            <person name="Butts T."/>
            <person name="Ferrier D.E.K."/>
            <person name="Furlong R.F."/>
            <person name="Hellsten U."/>
            <person name="Kawashima T."/>
            <person name="Robinson-Rechavi M."/>
            <person name="Shoguchi E."/>
            <person name="Terry A."/>
            <person name="Yu J.-K."/>
            <person name="Benito-Gutierrez E.L."/>
            <person name="Dubchak I."/>
            <person name="Garcia-Fernandez J."/>
            <person name="Gibson-Brown J.J."/>
            <person name="Grigoriev I.V."/>
            <person name="Horton A.C."/>
            <person name="de Jong P.J."/>
            <person name="Jurka J."/>
            <person name="Kapitonov V.V."/>
            <person name="Kohara Y."/>
            <person name="Kuroki Y."/>
            <person name="Lindquist E."/>
            <person name="Lucas S."/>
            <person name="Osoegawa K."/>
            <person name="Pennacchio L.A."/>
            <person name="Salamov A.A."/>
            <person name="Satou Y."/>
            <person name="Sauka-Spengler T."/>
            <person name="Schmutz J."/>
            <person name="Shin-I T."/>
            <person name="Toyoda A."/>
            <person name="Bronner-Fraser M."/>
            <person name="Fujiyama A."/>
            <person name="Holland L.Z."/>
            <person name="Holland P.W.H."/>
            <person name="Satoh N."/>
            <person name="Rokhsar D.S."/>
        </authorList>
    </citation>
    <scope>NUCLEOTIDE SEQUENCE [LARGE SCALE GENOMIC DNA]</scope>
    <source>
        <strain evidence="14">S238N-H82</strain>
        <tissue evidence="14">Testes</tissue>
    </source>
</reference>
<proteinExistence type="inferred from homology"/>
<dbReference type="InterPro" id="IPR000276">
    <property type="entry name" value="GPCR_Rhodpsn"/>
</dbReference>
<dbReference type="Gene3D" id="1.20.1070.10">
    <property type="entry name" value="Rhodopsin 7-helix transmembrane proteins"/>
    <property type="match status" value="1"/>
</dbReference>
<organism>
    <name type="scientific">Branchiostoma floridae</name>
    <name type="common">Florida lancelet</name>
    <name type="synonym">Amphioxus</name>
    <dbReference type="NCBI Taxonomy" id="7739"/>
    <lineage>
        <taxon>Eukaryota</taxon>
        <taxon>Metazoa</taxon>
        <taxon>Chordata</taxon>
        <taxon>Cephalochordata</taxon>
        <taxon>Leptocardii</taxon>
        <taxon>Amphioxiformes</taxon>
        <taxon>Branchiostomatidae</taxon>
        <taxon>Branchiostoma</taxon>
    </lineage>
</organism>
<evidence type="ECO:0000313" key="14">
    <source>
        <dbReference type="EMBL" id="EEN44300.1"/>
    </source>
</evidence>
<dbReference type="SUPFAM" id="SSF81321">
    <property type="entry name" value="Family A G protein-coupled receptor-like"/>
    <property type="match status" value="1"/>
</dbReference>
<evidence type="ECO:0000256" key="4">
    <source>
        <dbReference type="ARBA" id="ARBA00022692"/>
    </source>
</evidence>
<comment type="similarity">
    <text evidence="2 11">Belongs to the G-protein coupled receptor 1 family.</text>
</comment>
<evidence type="ECO:0000256" key="5">
    <source>
        <dbReference type="ARBA" id="ARBA00022989"/>
    </source>
</evidence>
<evidence type="ECO:0000256" key="11">
    <source>
        <dbReference type="RuleBase" id="RU000688"/>
    </source>
</evidence>
<comment type="subcellular location">
    <subcellularLocation>
        <location evidence="1">Cell membrane</location>
        <topology evidence="1">Multi-pass membrane protein</topology>
    </subcellularLocation>
</comment>
<feature type="transmembrane region" description="Helical" evidence="12">
    <location>
        <begin position="500"/>
        <end position="523"/>
    </location>
</feature>
<dbReference type="PROSITE" id="PS00237">
    <property type="entry name" value="G_PROTEIN_RECEP_F1_1"/>
    <property type="match status" value="1"/>
</dbReference>
<feature type="transmembrane region" description="Helical" evidence="12">
    <location>
        <begin position="263"/>
        <end position="284"/>
    </location>
</feature>
<dbReference type="InParanoid" id="C3ZT94"/>
<evidence type="ECO:0000256" key="7">
    <source>
        <dbReference type="ARBA" id="ARBA00023136"/>
    </source>
</evidence>
<keyword evidence="7 12" id="KW-0472">Membrane</keyword>
<evidence type="ECO:0000256" key="10">
    <source>
        <dbReference type="ARBA" id="ARBA00023224"/>
    </source>
</evidence>
<name>C3ZT94_BRAFL</name>
<feature type="transmembrane region" description="Helical" evidence="12">
    <location>
        <begin position="360"/>
        <end position="379"/>
    </location>
</feature>
<dbReference type="AlphaFoldDB" id="C3ZT94"/>
<keyword evidence="6 11" id="KW-0297">G-protein coupled receptor</keyword>
<feature type="transmembrane region" description="Helical" evidence="12">
    <location>
        <begin position="230"/>
        <end position="251"/>
    </location>
</feature>
<gene>
    <name evidence="14" type="ORF">BRAFLDRAFT_124713</name>
</gene>
<dbReference type="PRINTS" id="PR01012">
    <property type="entry name" value="NRPEPTIDEYR"/>
</dbReference>
<feature type="transmembrane region" description="Helical" evidence="12">
    <location>
        <begin position="410"/>
        <end position="431"/>
    </location>
</feature>
<evidence type="ECO:0000256" key="3">
    <source>
        <dbReference type="ARBA" id="ARBA00022475"/>
    </source>
</evidence>
<evidence type="ECO:0000256" key="6">
    <source>
        <dbReference type="ARBA" id="ARBA00023040"/>
    </source>
</evidence>
<dbReference type="InterPro" id="IPR000611">
    <property type="entry name" value="NPY_rcpt"/>
</dbReference>
<dbReference type="FunFam" id="1.20.1070.10:FF:000227">
    <property type="entry name" value="Pyroglutamylated RFamide peptide receptor a"/>
    <property type="match status" value="1"/>
</dbReference>
<keyword evidence="5 12" id="KW-1133">Transmembrane helix</keyword>
<keyword evidence="4 11" id="KW-0812">Transmembrane</keyword>
<feature type="transmembrane region" description="Helical" evidence="12">
    <location>
        <begin position="304"/>
        <end position="322"/>
    </location>
</feature>
<sequence>MAEGTSATTKVLILGHSFIRRLERFVHERRYTAAGRAFSQDLWLKDCEVSWKWVSGGNVDRIGGLAQSGCLPDSDLVYLELGCNDILSCYSSSYSSEVTALRVLNVASLVKNSQSAFAEVSVLANQRTEKPCGWHTKIQPVHSAPKIEKFGHQFGQEDYWYLCLLCPPTLPWLASGVAWTTVERIQSELETGKIAGPFKTAPFHNLFLSPIYAVPKKTPELSPGAKTVTLVFYVIIFLAALLGNSFVVVVVWKNKVMRTIMNIFICSLAASDLFITIVCIPVTLMQNMLHSWILGDFMCKLVPFIQTIAVASSILTLTGIAIERYYAIIHPLKVTAIHCLGVYSDGTEVKYLLSKTRAGIILALVWVVSVGVATPMLFVHKAEEIHDFLYEQRFVTCQEKWWGQTQQTSYTIFNLVVLFIIPLLTMTSLYIRIAHRLWVQQPVGVTGNFAHGNSVRRKRQAVKMLVVVVLLFAVCWLPFHTVTVMNELNGLRLDEKSAKLLIAIVQLIAFSNSFNNPVVYAILNENFKKNFMTMLRCGVNRVSPQQITPNTLQTSLEPSTRSCRLPAGPPNQQI</sequence>
<evidence type="ECO:0000256" key="9">
    <source>
        <dbReference type="ARBA" id="ARBA00023180"/>
    </source>
</evidence>
<dbReference type="GO" id="GO:0005886">
    <property type="term" value="C:plasma membrane"/>
    <property type="evidence" value="ECO:0007669"/>
    <property type="project" value="UniProtKB-SubCell"/>
</dbReference>
<dbReference type="PRINTS" id="PR00237">
    <property type="entry name" value="GPCRRHODOPSN"/>
</dbReference>
<dbReference type="GO" id="GO:0004983">
    <property type="term" value="F:neuropeptide Y receptor activity"/>
    <property type="evidence" value="ECO:0007669"/>
    <property type="project" value="InterPro"/>
</dbReference>
<evidence type="ECO:0000256" key="1">
    <source>
        <dbReference type="ARBA" id="ARBA00004651"/>
    </source>
</evidence>
<dbReference type="PANTHER" id="PTHR45695:SF20">
    <property type="entry name" value="PYROGLUTAMYLATED RFAMIDE PEPTIDE RECEPTOR"/>
    <property type="match status" value="1"/>
</dbReference>
<evidence type="ECO:0000256" key="2">
    <source>
        <dbReference type="ARBA" id="ARBA00010663"/>
    </source>
</evidence>
<keyword evidence="3" id="KW-1003">Cell membrane</keyword>
<keyword evidence="10 11" id="KW-0807">Transducer</keyword>
<evidence type="ECO:0000256" key="12">
    <source>
        <dbReference type="SAM" id="Phobius"/>
    </source>
</evidence>
<dbReference type="Pfam" id="PF00001">
    <property type="entry name" value="7tm_1"/>
    <property type="match status" value="2"/>
</dbReference>
<keyword evidence="8 11" id="KW-0675">Receptor</keyword>
<evidence type="ECO:0000256" key="8">
    <source>
        <dbReference type="ARBA" id="ARBA00023170"/>
    </source>
</evidence>
<feature type="domain" description="G-protein coupled receptors family 1 profile" evidence="13">
    <location>
        <begin position="243"/>
        <end position="520"/>
    </location>
</feature>
<dbReference type="InterPro" id="IPR017452">
    <property type="entry name" value="GPCR_Rhodpsn_7TM"/>
</dbReference>
<dbReference type="eggNOG" id="KOG3656">
    <property type="taxonomic scope" value="Eukaryota"/>
</dbReference>
<evidence type="ECO:0000259" key="13">
    <source>
        <dbReference type="PROSITE" id="PS50262"/>
    </source>
</evidence>
<dbReference type="EMBL" id="GG666676">
    <property type="protein sequence ID" value="EEN44300.1"/>
    <property type="molecule type" value="Genomic_DNA"/>
</dbReference>
<keyword evidence="9" id="KW-0325">Glycoprotein</keyword>
<dbReference type="CDD" id="cd15205">
    <property type="entry name" value="7tmA_QRFPR"/>
    <property type="match status" value="1"/>
</dbReference>
<dbReference type="PROSITE" id="PS50262">
    <property type="entry name" value="G_PROTEIN_RECEP_F1_2"/>
    <property type="match status" value="1"/>
</dbReference>
<protein>
    <recommendedName>
        <fullName evidence="13">G-protein coupled receptors family 1 profile domain-containing protein</fullName>
    </recommendedName>
</protein>
<accession>C3ZT94</accession>
<feature type="transmembrane region" description="Helical" evidence="12">
    <location>
        <begin position="461"/>
        <end position="480"/>
    </location>
</feature>
<dbReference type="PANTHER" id="PTHR45695">
    <property type="entry name" value="LEUCOKININ RECEPTOR-RELATED"/>
    <property type="match status" value="1"/>
</dbReference>